<dbReference type="SMART" id="SM00044">
    <property type="entry name" value="CYCc"/>
    <property type="match status" value="1"/>
</dbReference>
<evidence type="ECO:0000259" key="3">
    <source>
        <dbReference type="PROSITE" id="PS50105"/>
    </source>
</evidence>
<dbReference type="Gene3D" id="1.10.150.50">
    <property type="entry name" value="Transcription Factor, Ets-1"/>
    <property type="match status" value="1"/>
</dbReference>
<dbReference type="PROSITE" id="PS50125">
    <property type="entry name" value="GUANYLATE_CYCLASE_2"/>
    <property type="match status" value="1"/>
</dbReference>
<accession>A0ABV7TM18</accession>
<protein>
    <submittedName>
        <fullName evidence="5">ATP-binding protein</fullName>
    </submittedName>
</protein>
<evidence type="ECO:0000256" key="2">
    <source>
        <dbReference type="ARBA" id="ARBA00022840"/>
    </source>
</evidence>
<dbReference type="InterPro" id="IPR001660">
    <property type="entry name" value="SAM"/>
</dbReference>
<sequence length="1120" mass="122818">MSDLARFLERVGLGRYERAFAENDIDLETIPHLNETDLVEMGLSLGHRRKLAAALQDLALRGDLPDERTAEWPVRHLGERRQLTVVFCDLVGSTELAAALDPEDLRRVMQRYHDVVSKEISTAGGYVAKLLGDGILAYFGFPKADENDCERALRAAQAVIDSVRAIALEPDVGRQRLDVRIGIATGLVVIGEMKGGAVTDTDAVVGETPNLAARLQSLAAPGTIVISAEAHDLVGDIFEYEDLGQRDIPGFAEPLRAWRVLRDTRFNDRFHVLRGARMTDLIGRNPEVDHLRERWALVRAGKGSVVLISGEAGIGKSRLVQALRNDIAADATTRLQYQCSQFDIDKAFAPVIGHLEHAAGFAFDDSVEQRKEKLSAILLDDGYEVFAALLRLPGARAISDIEPDPELRRERILESLMDQIRLRSAKGPMLVIVEDLHWIDPSTEAFVNRLVDASRSLPMLVVLTGRPDIEPSWLDDPHVSVAGLKRLDAEGIRKLIFEVTGGRALPPDFLDQIERRTDGIPLFVEELTRSVLQSGMLKEDGKQLVAAARHMPQAIPMTLQESLTARLDRMSAVKHIAQVGAVIGRRFSFRLIASVSDVPYQALDDALSILEKEGLLSQRGAGAHASFEFRHALIREAAYESLLRSTRAELHERVARTLLTEMPETAAADPAIVAHHFTSAGLKDAAIDHWIAAGDLAVETSGFVEALSNYSMALDILRQAGDGPDRDGREIAVLLAMGPCQVQVLGPASDDVLATYSQAVALGDAHGTLEQRFKALWGLWFYHFMLGAVTRMRELAKELGALARELGDEALVLEGHHCEWASLSLLGELDGALDATGKGMELYRKDKHHWMTYHYGGHDPGLCALNLRAVNLCLKGYPDQAKVLADDAVDQALDLDHAYTLLEGLFCTLTVMMLRSDYAAIRTHAARLIGLAEAKRVPPEASALANGFIGWVEVRTGATDDGIARMRASIDDWQGFWGAWCFPLDAGYAEALADTGDLGTAWSIVDRAAELGGSSGGHWWDAEFLRIRGKICAMGADPDRDRSRRYLENAIAAAHNKKGKLFELRAANDLASMYLKNGEIDAARALLAEAVADIQMQTSFPDFERAMQLLEACAAKRPLT</sequence>
<evidence type="ECO:0000259" key="4">
    <source>
        <dbReference type="PROSITE" id="PS50125"/>
    </source>
</evidence>
<dbReference type="InterPro" id="IPR013761">
    <property type="entry name" value="SAM/pointed_sf"/>
</dbReference>
<dbReference type="CDD" id="cd09487">
    <property type="entry name" value="SAM_superfamily"/>
    <property type="match status" value="1"/>
</dbReference>
<keyword evidence="1" id="KW-0547">Nucleotide-binding</keyword>
<gene>
    <name evidence="5" type="ORF">ACFORG_22760</name>
</gene>
<dbReference type="SMART" id="SM00454">
    <property type="entry name" value="SAM"/>
    <property type="match status" value="1"/>
</dbReference>
<dbReference type="PANTHER" id="PTHR16305">
    <property type="entry name" value="TESTICULAR SOLUBLE ADENYLYL CYCLASE"/>
    <property type="match status" value="1"/>
</dbReference>
<dbReference type="InterPro" id="IPR001054">
    <property type="entry name" value="A/G_cyclase"/>
</dbReference>
<dbReference type="Proteomes" id="UP001595629">
    <property type="component" value="Unassembled WGS sequence"/>
</dbReference>
<feature type="domain" description="Guanylate cyclase" evidence="4">
    <location>
        <begin position="84"/>
        <end position="216"/>
    </location>
</feature>
<dbReference type="Pfam" id="PF00211">
    <property type="entry name" value="Guanylate_cyc"/>
    <property type="match status" value="1"/>
</dbReference>
<dbReference type="SUPFAM" id="SSF55073">
    <property type="entry name" value="Nucleotide cyclase"/>
    <property type="match status" value="1"/>
</dbReference>
<dbReference type="CDD" id="cd07302">
    <property type="entry name" value="CHD"/>
    <property type="match status" value="1"/>
</dbReference>
<evidence type="ECO:0000256" key="1">
    <source>
        <dbReference type="ARBA" id="ARBA00022741"/>
    </source>
</evidence>
<proteinExistence type="predicted"/>
<dbReference type="Pfam" id="PF13191">
    <property type="entry name" value="AAA_16"/>
    <property type="match status" value="1"/>
</dbReference>
<keyword evidence="2 5" id="KW-0067">ATP-binding</keyword>
<dbReference type="InterPro" id="IPR027417">
    <property type="entry name" value="P-loop_NTPase"/>
</dbReference>
<dbReference type="InterPro" id="IPR041664">
    <property type="entry name" value="AAA_16"/>
</dbReference>
<dbReference type="Pfam" id="PF00536">
    <property type="entry name" value="SAM_1"/>
    <property type="match status" value="1"/>
</dbReference>
<name>A0ABV7TM18_9RHOB</name>
<dbReference type="Gene3D" id="3.40.50.300">
    <property type="entry name" value="P-loop containing nucleotide triphosphate hydrolases"/>
    <property type="match status" value="1"/>
</dbReference>
<keyword evidence="6" id="KW-1185">Reference proteome</keyword>
<feature type="domain" description="SAM" evidence="3">
    <location>
        <begin position="1"/>
        <end position="61"/>
    </location>
</feature>
<evidence type="ECO:0000313" key="6">
    <source>
        <dbReference type="Proteomes" id="UP001595629"/>
    </source>
</evidence>
<dbReference type="Gene3D" id="1.25.40.10">
    <property type="entry name" value="Tetratricopeptide repeat domain"/>
    <property type="match status" value="1"/>
</dbReference>
<dbReference type="RefSeq" id="WP_386737887.1">
    <property type="nucleotide sequence ID" value="NZ_JBHRXI010000049.1"/>
</dbReference>
<reference evidence="6" key="1">
    <citation type="journal article" date="2019" name="Int. J. Syst. Evol. Microbiol.">
        <title>The Global Catalogue of Microorganisms (GCM) 10K type strain sequencing project: providing services to taxonomists for standard genome sequencing and annotation.</title>
        <authorList>
            <consortium name="The Broad Institute Genomics Platform"/>
            <consortium name="The Broad Institute Genome Sequencing Center for Infectious Disease"/>
            <person name="Wu L."/>
            <person name="Ma J."/>
        </authorList>
    </citation>
    <scope>NUCLEOTIDE SEQUENCE [LARGE SCALE GENOMIC DNA]</scope>
    <source>
        <strain evidence="6">KCTC 42911</strain>
    </source>
</reference>
<dbReference type="InterPro" id="IPR011990">
    <property type="entry name" value="TPR-like_helical_dom_sf"/>
</dbReference>
<evidence type="ECO:0000313" key="5">
    <source>
        <dbReference type="EMBL" id="MFC3616574.1"/>
    </source>
</evidence>
<dbReference type="PROSITE" id="PS50105">
    <property type="entry name" value="SAM_DOMAIN"/>
    <property type="match status" value="1"/>
</dbReference>
<comment type="caution">
    <text evidence="5">The sequence shown here is derived from an EMBL/GenBank/DDBJ whole genome shotgun (WGS) entry which is preliminary data.</text>
</comment>
<dbReference type="GO" id="GO:0005524">
    <property type="term" value="F:ATP binding"/>
    <property type="evidence" value="ECO:0007669"/>
    <property type="project" value="UniProtKB-KW"/>
</dbReference>
<dbReference type="InterPro" id="IPR029787">
    <property type="entry name" value="Nucleotide_cyclase"/>
</dbReference>
<dbReference type="SUPFAM" id="SSF47769">
    <property type="entry name" value="SAM/Pointed domain"/>
    <property type="match status" value="1"/>
</dbReference>
<dbReference type="EMBL" id="JBHRXI010000049">
    <property type="protein sequence ID" value="MFC3616574.1"/>
    <property type="molecule type" value="Genomic_DNA"/>
</dbReference>
<dbReference type="Gene3D" id="3.30.70.1230">
    <property type="entry name" value="Nucleotide cyclase"/>
    <property type="match status" value="1"/>
</dbReference>
<dbReference type="SUPFAM" id="SSF52540">
    <property type="entry name" value="P-loop containing nucleoside triphosphate hydrolases"/>
    <property type="match status" value="1"/>
</dbReference>
<organism evidence="5 6">
    <name type="scientific">Lutimaribacter marinistellae</name>
    <dbReference type="NCBI Taxonomy" id="1820329"/>
    <lineage>
        <taxon>Bacteria</taxon>
        <taxon>Pseudomonadati</taxon>
        <taxon>Pseudomonadota</taxon>
        <taxon>Alphaproteobacteria</taxon>
        <taxon>Rhodobacterales</taxon>
        <taxon>Roseobacteraceae</taxon>
        <taxon>Lutimaribacter</taxon>
    </lineage>
</organism>
<dbReference type="PANTHER" id="PTHR16305:SF28">
    <property type="entry name" value="GUANYLATE CYCLASE DOMAIN-CONTAINING PROTEIN"/>
    <property type="match status" value="1"/>
</dbReference>